<gene>
    <name evidence="2" type="ORF">H8E23_00680</name>
</gene>
<feature type="binding site" evidence="1">
    <location>
        <position position="91"/>
    </location>
    <ligand>
        <name>Mg(2+)</name>
        <dbReference type="ChEBI" id="CHEBI:18420"/>
        <label>1</label>
        <note>catalytic</note>
    </ligand>
</feature>
<dbReference type="GO" id="GO:0008934">
    <property type="term" value="F:inositol monophosphate 1-phosphatase activity"/>
    <property type="evidence" value="ECO:0007669"/>
    <property type="project" value="TreeGrafter"/>
</dbReference>
<name>A0A8J6NIR2_9BACT</name>
<evidence type="ECO:0000313" key="2">
    <source>
        <dbReference type="EMBL" id="MBC8359897.1"/>
    </source>
</evidence>
<reference evidence="2 3" key="1">
    <citation type="submission" date="2020-08" db="EMBL/GenBank/DDBJ databases">
        <title>Bridging the membrane lipid divide: bacteria of the FCB group superphylum have the potential to synthesize archaeal ether lipids.</title>
        <authorList>
            <person name="Villanueva L."/>
            <person name="Von Meijenfeldt F.A.B."/>
            <person name="Westbye A.B."/>
            <person name="Yadav S."/>
            <person name="Hopmans E.C."/>
            <person name="Dutilh B.E."/>
            <person name="Sinninghe Damste J.S."/>
        </authorList>
    </citation>
    <scope>NUCLEOTIDE SEQUENCE [LARGE SCALE GENOMIC DNA]</scope>
    <source>
        <strain evidence="2">NIOZ-UU30</strain>
    </source>
</reference>
<comment type="caution">
    <text evidence="2">The sequence shown here is derived from an EMBL/GenBank/DDBJ whole genome shotgun (WGS) entry which is preliminary data.</text>
</comment>
<feature type="binding site" evidence="1">
    <location>
        <position position="93"/>
    </location>
    <ligand>
        <name>Mg(2+)</name>
        <dbReference type="ChEBI" id="CHEBI:18420"/>
        <label>2</label>
    </ligand>
</feature>
<dbReference type="AlphaFoldDB" id="A0A8J6NIR2"/>
<sequence length="266" mass="30084">MAAFKSHGIDDLSQFAMDVIRRSGEEALSYYGRGNPHVKFDEELVTAADFHLMEFFEDQLSAHFPEHQVFKNNQANKEYTHDEKRHLWIFDPLDGVANFQAGIPIWGLSLALIENFWPVFGVFYMPATGDLFHARAGQKAYLDQEEIHISDQQNINDESLLLTYSRFHHRYRSTFPGKIRDLGCTGAHICYVAMGRAEAAVIANESFQDLAAAGIILEAAGGKICKMDGSDFYLNEHFDGQKIHEPLLVAAPELYLQVRSCLHEVS</sequence>
<dbReference type="SUPFAM" id="SSF56655">
    <property type="entry name" value="Carbohydrate phosphatase"/>
    <property type="match status" value="1"/>
</dbReference>
<keyword evidence="1" id="KW-0479">Metal-binding</keyword>
<feature type="binding site" evidence="1">
    <location>
        <position position="94"/>
    </location>
    <ligand>
        <name>Mg(2+)</name>
        <dbReference type="ChEBI" id="CHEBI:18420"/>
        <label>1</label>
        <note>catalytic</note>
    </ligand>
</feature>
<keyword evidence="1" id="KW-0460">Magnesium</keyword>
<dbReference type="EMBL" id="JACNJH010000034">
    <property type="protein sequence ID" value="MBC8359897.1"/>
    <property type="molecule type" value="Genomic_DNA"/>
</dbReference>
<organism evidence="2 3">
    <name type="scientific">Candidatus Desulfatibia profunda</name>
    <dbReference type="NCBI Taxonomy" id="2841695"/>
    <lineage>
        <taxon>Bacteria</taxon>
        <taxon>Pseudomonadati</taxon>
        <taxon>Thermodesulfobacteriota</taxon>
        <taxon>Desulfobacteria</taxon>
        <taxon>Desulfobacterales</taxon>
        <taxon>Desulfobacterales incertae sedis</taxon>
        <taxon>Candidatus Desulfatibia</taxon>
    </lineage>
</organism>
<dbReference type="Pfam" id="PF00459">
    <property type="entry name" value="Inositol_P"/>
    <property type="match status" value="1"/>
</dbReference>
<dbReference type="PANTHER" id="PTHR20854">
    <property type="entry name" value="INOSITOL MONOPHOSPHATASE"/>
    <property type="match status" value="1"/>
</dbReference>
<evidence type="ECO:0000256" key="1">
    <source>
        <dbReference type="PIRSR" id="PIRSR600760-2"/>
    </source>
</evidence>
<comment type="cofactor">
    <cofactor evidence="1">
        <name>Mg(2+)</name>
        <dbReference type="ChEBI" id="CHEBI:18420"/>
    </cofactor>
</comment>
<dbReference type="PANTHER" id="PTHR20854:SF4">
    <property type="entry name" value="INOSITOL-1-MONOPHOSPHATASE-RELATED"/>
    <property type="match status" value="1"/>
</dbReference>
<dbReference type="Proteomes" id="UP000603434">
    <property type="component" value="Unassembled WGS sequence"/>
</dbReference>
<protein>
    <submittedName>
        <fullName evidence="2">Inositol monophosphatase</fullName>
    </submittedName>
</protein>
<dbReference type="InterPro" id="IPR000760">
    <property type="entry name" value="Inositol_monophosphatase-like"/>
</dbReference>
<dbReference type="GO" id="GO:0007165">
    <property type="term" value="P:signal transduction"/>
    <property type="evidence" value="ECO:0007669"/>
    <property type="project" value="TreeGrafter"/>
</dbReference>
<dbReference type="Gene3D" id="3.30.540.10">
    <property type="entry name" value="Fructose-1,6-Bisphosphatase, subunit A, domain 1"/>
    <property type="match status" value="1"/>
</dbReference>
<accession>A0A8J6NIR2</accession>
<dbReference type="GO" id="GO:0046872">
    <property type="term" value="F:metal ion binding"/>
    <property type="evidence" value="ECO:0007669"/>
    <property type="project" value="UniProtKB-KW"/>
</dbReference>
<feature type="binding site" evidence="1">
    <location>
        <position position="209"/>
    </location>
    <ligand>
        <name>Mg(2+)</name>
        <dbReference type="ChEBI" id="CHEBI:18420"/>
        <label>1</label>
        <note>catalytic</note>
    </ligand>
</feature>
<proteinExistence type="predicted"/>
<dbReference type="Gene3D" id="3.40.190.80">
    <property type="match status" value="1"/>
</dbReference>
<dbReference type="GO" id="GO:0006020">
    <property type="term" value="P:inositol metabolic process"/>
    <property type="evidence" value="ECO:0007669"/>
    <property type="project" value="TreeGrafter"/>
</dbReference>
<dbReference type="PRINTS" id="PR00377">
    <property type="entry name" value="IMPHPHTASES"/>
</dbReference>
<evidence type="ECO:0000313" key="3">
    <source>
        <dbReference type="Proteomes" id="UP000603434"/>
    </source>
</evidence>